<dbReference type="EMBL" id="OZ034822">
    <property type="protein sequence ID" value="CAL1411619.1"/>
    <property type="molecule type" value="Genomic_DNA"/>
</dbReference>
<evidence type="ECO:0000313" key="6">
    <source>
        <dbReference type="Proteomes" id="UP001497516"/>
    </source>
</evidence>
<evidence type="ECO:0000256" key="2">
    <source>
        <dbReference type="SAM" id="Coils"/>
    </source>
</evidence>
<dbReference type="Proteomes" id="UP001497516">
    <property type="component" value="Chromosome 9"/>
</dbReference>
<evidence type="ECO:0000259" key="4">
    <source>
        <dbReference type="PROSITE" id="PS50158"/>
    </source>
</evidence>
<feature type="region of interest" description="Disordered" evidence="3">
    <location>
        <begin position="76"/>
        <end position="105"/>
    </location>
</feature>
<dbReference type="AlphaFoldDB" id="A0AAV2GLS1"/>
<proteinExistence type="predicted"/>
<sequence length="168" mass="18590">MRATAAELAIIQAPVTNEDMVLHCLRGLREEFGPIAAAFRARDTTIALEDLHNRLVEYEADLANVRAQAVAAPTTACSTSHGLHSPRRQSPRKRGSPRRQPPTVSFQYDFYPRCQPPVVSYQCDSYSHGHPGSHITAAPPSLLGRPQLQCQFCDKPGHTAKDCYRIRG</sequence>
<dbReference type="PROSITE" id="PS50158">
    <property type="entry name" value="ZF_CCHC"/>
    <property type="match status" value="1"/>
</dbReference>
<feature type="coiled-coil region" evidence="2">
    <location>
        <begin position="41"/>
        <end position="68"/>
    </location>
</feature>
<reference evidence="5 6" key="1">
    <citation type="submission" date="2024-04" db="EMBL/GenBank/DDBJ databases">
        <authorList>
            <person name="Fracassetti M."/>
        </authorList>
    </citation>
    <scope>NUCLEOTIDE SEQUENCE [LARGE SCALE GENOMIC DNA]</scope>
</reference>
<dbReference type="PANTHER" id="PTHR47481">
    <property type="match status" value="1"/>
</dbReference>
<dbReference type="SUPFAM" id="SSF57756">
    <property type="entry name" value="Retrovirus zinc finger-like domains"/>
    <property type="match status" value="1"/>
</dbReference>
<protein>
    <recommendedName>
        <fullName evidence="4">CCHC-type domain-containing protein</fullName>
    </recommendedName>
</protein>
<name>A0AAV2GLS1_9ROSI</name>
<organism evidence="5 6">
    <name type="scientific">Linum trigynum</name>
    <dbReference type="NCBI Taxonomy" id="586398"/>
    <lineage>
        <taxon>Eukaryota</taxon>
        <taxon>Viridiplantae</taxon>
        <taxon>Streptophyta</taxon>
        <taxon>Embryophyta</taxon>
        <taxon>Tracheophyta</taxon>
        <taxon>Spermatophyta</taxon>
        <taxon>Magnoliopsida</taxon>
        <taxon>eudicotyledons</taxon>
        <taxon>Gunneridae</taxon>
        <taxon>Pentapetalae</taxon>
        <taxon>rosids</taxon>
        <taxon>fabids</taxon>
        <taxon>Malpighiales</taxon>
        <taxon>Linaceae</taxon>
        <taxon>Linum</taxon>
    </lineage>
</organism>
<evidence type="ECO:0000256" key="1">
    <source>
        <dbReference type="PROSITE-ProRule" id="PRU00047"/>
    </source>
</evidence>
<feature type="domain" description="CCHC-type" evidence="4">
    <location>
        <begin position="150"/>
        <end position="163"/>
    </location>
</feature>
<keyword evidence="6" id="KW-1185">Reference proteome</keyword>
<dbReference type="GO" id="GO:0003676">
    <property type="term" value="F:nucleic acid binding"/>
    <property type="evidence" value="ECO:0007669"/>
    <property type="project" value="InterPro"/>
</dbReference>
<keyword evidence="2" id="KW-0175">Coiled coil</keyword>
<feature type="compositionally biased region" description="Basic residues" evidence="3">
    <location>
        <begin position="84"/>
        <end position="97"/>
    </location>
</feature>
<dbReference type="PANTHER" id="PTHR47481:SF22">
    <property type="entry name" value="RETROTRANSPOSON GAG DOMAIN-CONTAINING PROTEIN"/>
    <property type="match status" value="1"/>
</dbReference>
<gene>
    <name evidence="5" type="ORF">LTRI10_LOCUS50963</name>
</gene>
<accession>A0AAV2GLS1</accession>
<keyword evidence="1" id="KW-0862">Zinc</keyword>
<evidence type="ECO:0000256" key="3">
    <source>
        <dbReference type="SAM" id="MobiDB-lite"/>
    </source>
</evidence>
<keyword evidence="1" id="KW-0479">Metal-binding</keyword>
<keyword evidence="1" id="KW-0863">Zinc-finger</keyword>
<dbReference type="GO" id="GO:0008270">
    <property type="term" value="F:zinc ion binding"/>
    <property type="evidence" value="ECO:0007669"/>
    <property type="project" value="UniProtKB-KW"/>
</dbReference>
<evidence type="ECO:0000313" key="5">
    <source>
        <dbReference type="EMBL" id="CAL1411619.1"/>
    </source>
</evidence>
<dbReference type="InterPro" id="IPR036875">
    <property type="entry name" value="Znf_CCHC_sf"/>
</dbReference>
<dbReference type="InterPro" id="IPR001878">
    <property type="entry name" value="Znf_CCHC"/>
</dbReference>